<proteinExistence type="predicted"/>
<evidence type="ECO:0000313" key="2">
    <source>
        <dbReference type="EMBL" id="GAN53813.1"/>
    </source>
</evidence>
<accession>A0A0D6MKN0</accession>
<dbReference type="SUPFAM" id="SSF55811">
    <property type="entry name" value="Nudix"/>
    <property type="match status" value="1"/>
</dbReference>
<protein>
    <recommendedName>
        <fullName evidence="1">NrtR DNA-binding winged helix domain-containing protein</fullName>
    </recommendedName>
</protein>
<evidence type="ECO:0000313" key="3">
    <source>
        <dbReference type="Proteomes" id="UP000032679"/>
    </source>
</evidence>
<dbReference type="AlphaFoldDB" id="A0A0D6MKN0"/>
<dbReference type="Pfam" id="PF21906">
    <property type="entry name" value="WHD_NrtR"/>
    <property type="match status" value="1"/>
</dbReference>
<name>A0A0D6MKN0_9PROT</name>
<dbReference type="InterPro" id="IPR015797">
    <property type="entry name" value="NUDIX_hydrolase-like_dom_sf"/>
</dbReference>
<dbReference type="InterPro" id="IPR036390">
    <property type="entry name" value="WH_DNA-bd_sf"/>
</dbReference>
<organism evidence="2 3">
    <name type="scientific">Tanticharoenia sakaeratensis NBRC 103193</name>
    <dbReference type="NCBI Taxonomy" id="1231623"/>
    <lineage>
        <taxon>Bacteria</taxon>
        <taxon>Pseudomonadati</taxon>
        <taxon>Pseudomonadota</taxon>
        <taxon>Alphaproteobacteria</taxon>
        <taxon>Acetobacterales</taxon>
        <taxon>Acetobacteraceae</taxon>
        <taxon>Tanticharoenia</taxon>
    </lineage>
</organism>
<dbReference type="EMBL" id="BALE01000011">
    <property type="protein sequence ID" value="GAN53813.1"/>
    <property type="molecule type" value="Genomic_DNA"/>
</dbReference>
<comment type="caution">
    <text evidence="2">The sequence shown here is derived from an EMBL/GenBank/DDBJ whole genome shotgun (WGS) entry which is preliminary data.</text>
</comment>
<feature type="domain" description="NrtR DNA-binding winged helix" evidence="1">
    <location>
        <begin position="220"/>
        <end position="280"/>
    </location>
</feature>
<dbReference type="PIRSF" id="PIRSF019423">
    <property type="entry name" value="NMN_biosyn"/>
    <property type="match status" value="1"/>
</dbReference>
<dbReference type="InterPro" id="IPR054105">
    <property type="entry name" value="WHD_NrtR"/>
</dbReference>
<dbReference type="Gene3D" id="3.90.79.10">
    <property type="entry name" value="Nucleoside Triphosphate Pyrophosphohydrolase"/>
    <property type="match status" value="1"/>
</dbReference>
<evidence type="ECO:0000259" key="1">
    <source>
        <dbReference type="Pfam" id="PF21906"/>
    </source>
</evidence>
<keyword evidence="3" id="KW-1185">Reference proteome</keyword>
<dbReference type="Proteomes" id="UP000032679">
    <property type="component" value="Unassembled WGS sequence"/>
</dbReference>
<sequence>MIRSELIAVLIAVSDGHPMVLTLDGGTRLPSGPLESRQRSLQTGMRRWVERQTGHALGHIEQLYTFADAPHDDHHDPERTIMISYLALTRIGAQSEGWRDWYRYFPWEDQTAPEGRGFVERIGARLHDWARHGPAMQRDQRLTRIAITFGLDGATWDDELALQRYELLWEAGLVPEAARDTPVPQDTSFVPGVPMTGDHRRILATGMARLRAKIRYRPVIFELMPETFTLLALQKTVEAVAGRPMHKQNFRRLIAQQNLVEETAAFATDTPGRPARLYRFRRDVIGARRVAGSTLPLARP</sequence>
<dbReference type="STRING" id="1231623.Tasa_011_032"/>
<dbReference type="SUPFAM" id="SSF46785">
    <property type="entry name" value="Winged helix' DNA-binding domain"/>
    <property type="match status" value="1"/>
</dbReference>
<dbReference type="InterPro" id="IPR011213">
    <property type="entry name" value="NMN_biosyn"/>
</dbReference>
<gene>
    <name evidence="2" type="ORF">Tasa_011_032</name>
</gene>
<dbReference type="InterPro" id="IPR036388">
    <property type="entry name" value="WH-like_DNA-bd_sf"/>
</dbReference>
<reference evidence="2 3" key="1">
    <citation type="submission" date="2012-10" db="EMBL/GenBank/DDBJ databases">
        <title>Genome sequencing of Tanticharoenia sakaeratensis NBRC 103193.</title>
        <authorList>
            <person name="Azuma Y."/>
            <person name="Hadano H."/>
            <person name="Hirakawa H."/>
            <person name="Matsushita K."/>
        </authorList>
    </citation>
    <scope>NUCLEOTIDE SEQUENCE [LARGE SCALE GENOMIC DNA]</scope>
    <source>
        <strain evidence="2 3">NBRC 103193</strain>
    </source>
</reference>
<dbReference type="Gene3D" id="1.10.10.10">
    <property type="entry name" value="Winged helix-like DNA-binding domain superfamily/Winged helix DNA-binding domain"/>
    <property type="match status" value="1"/>
</dbReference>